<comment type="caution">
    <text evidence="4">The sequence shown here is derived from an EMBL/GenBank/DDBJ whole genome shotgun (WGS) entry which is preliminary data.</text>
</comment>
<dbReference type="InterPro" id="IPR015510">
    <property type="entry name" value="PGRP"/>
</dbReference>
<dbReference type="GO" id="GO:0008745">
    <property type="term" value="F:N-acetylmuramoyl-L-alanine amidase activity"/>
    <property type="evidence" value="ECO:0007669"/>
    <property type="project" value="InterPro"/>
</dbReference>
<evidence type="ECO:0000256" key="2">
    <source>
        <dbReference type="SAM" id="MobiDB-lite"/>
    </source>
</evidence>
<dbReference type="SMART" id="SM00701">
    <property type="entry name" value="PGRP"/>
    <property type="match status" value="1"/>
</dbReference>
<dbReference type="PANTHER" id="PTHR11022:SF41">
    <property type="entry name" value="PEPTIDOGLYCAN-RECOGNITION PROTEIN LC-RELATED"/>
    <property type="match status" value="1"/>
</dbReference>
<feature type="domain" description="Peptidoglycan recognition protein family" evidence="3">
    <location>
        <begin position="651"/>
        <end position="827"/>
    </location>
</feature>
<comment type="similarity">
    <text evidence="1">Belongs to the N-acetylmuramoyl-L-alanine amidase 2 family.</text>
</comment>
<dbReference type="Gene3D" id="3.40.80.10">
    <property type="entry name" value="Peptidoglycan recognition protein-like"/>
    <property type="match status" value="1"/>
</dbReference>
<protein>
    <recommendedName>
        <fullName evidence="3">Peptidoglycan recognition protein family domain-containing protein</fullName>
    </recommendedName>
</protein>
<dbReference type="GeneID" id="41538043"/>
<evidence type="ECO:0000313" key="4">
    <source>
        <dbReference type="EMBL" id="GDY69116.1"/>
    </source>
</evidence>
<dbReference type="GO" id="GO:0009253">
    <property type="term" value="P:peptidoglycan catabolic process"/>
    <property type="evidence" value="ECO:0007669"/>
    <property type="project" value="InterPro"/>
</dbReference>
<proteinExistence type="inferred from homology"/>
<dbReference type="InterPro" id="IPR006619">
    <property type="entry name" value="PGRP_domain_met/bac"/>
</dbReference>
<dbReference type="InterPro" id="IPR036505">
    <property type="entry name" value="Amidase/PGRP_sf"/>
</dbReference>
<evidence type="ECO:0000313" key="5">
    <source>
        <dbReference type="Proteomes" id="UP000302139"/>
    </source>
</evidence>
<gene>
    <name evidence="4" type="ORF">SAV14893_085090</name>
</gene>
<dbReference type="CDD" id="cd06583">
    <property type="entry name" value="PGRP"/>
    <property type="match status" value="1"/>
</dbReference>
<dbReference type="Pfam" id="PF01510">
    <property type="entry name" value="Amidase_2"/>
    <property type="match status" value="1"/>
</dbReference>
<evidence type="ECO:0000256" key="1">
    <source>
        <dbReference type="ARBA" id="ARBA00007553"/>
    </source>
</evidence>
<feature type="region of interest" description="Disordered" evidence="2">
    <location>
        <begin position="591"/>
        <end position="611"/>
    </location>
</feature>
<evidence type="ECO:0000259" key="3">
    <source>
        <dbReference type="SMART" id="SM00701"/>
    </source>
</evidence>
<organism evidence="4 5">
    <name type="scientific">Streptomyces avermitilis</name>
    <dbReference type="NCBI Taxonomy" id="33903"/>
    <lineage>
        <taxon>Bacteria</taxon>
        <taxon>Bacillati</taxon>
        <taxon>Actinomycetota</taxon>
        <taxon>Actinomycetes</taxon>
        <taxon>Kitasatosporales</taxon>
        <taxon>Streptomycetaceae</taxon>
        <taxon>Streptomyces</taxon>
    </lineage>
</organism>
<dbReference type="InterPro" id="IPR002502">
    <property type="entry name" value="Amidase_domain"/>
</dbReference>
<accession>A0A4D4MB57</accession>
<sequence>MSSALARLSAAALGQPPPQPPRIGIEIHQVLIRPRVPRPDEPALTEVDQFGSLAGLVVGPLPADFTLVTIGRVTVDGRGTDALRVAAEVDRAYLTGETAWVLPPTSAGYFRQETRVDLRTDLPSPRYLDYRILAGTPRRVAAEQPVRLETATLDGFLELAEEGESERPAGRTHLEYLTSVRKLRVDSELDQYRQRMIQNRRNIPPYDQTPGSSWELPRRAARLAALLRVQHGFERLDLAQVLAGIDGADRQTPGPLDPAPRADLALTWSGDLGRALAAYVRARHAPGVPAADRGRSLDHWVARHASTPRLLGDIDGVNLGESFDPHRSLAAQLREYYDGAVDRRCTAFVAATRTSAGAPALPLAPGFGPPRFADAAVGFVAGEIVAFAVDFLRFALGGAFESVRSRAEAMLAPDSPEVLQLTHRLLHFVEAGLAAELSPPSDTALVILRRDGSPIPGFTVRLIPPSGGRHSGIAATTDALGTLMVPDAGTRAWTVACADHELAPAAEATDPVPVTELRPGRTPLDLPRHHRLPPGTTTELVAREVLVLVCPRCDAALRVVEPPPRSLECPRDGYDLSELRTTVITDIGRFNAPVSGQRPHRTPLRLTSCGTRPVDTAHGPVAACWDESRFLHPASGDYELWAMTPRGPLTVSVVGRATWGAAPPQIDPPLRTWDFHEAASGPLAPPPYRGSPVPLSENRPLASVYRWITIHHSADPVTYTHEGPRTIQRAHFADDKADIGYHYIIDGAGTIYEGRPLGIEGSHAELFNAGNLGIVLTGDFGPRWQNQWARYDHPTPKQLTTLDVLVDVLAVRFGISSVWGHQPRKKQSRAPASTQCPGEYLMSHVDELRLVYPGDPF</sequence>
<dbReference type="PANTHER" id="PTHR11022">
    <property type="entry name" value="PEPTIDOGLYCAN RECOGNITION PROTEIN"/>
    <property type="match status" value="1"/>
</dbReference>
<dbReference type="Proteomes" id="UP000302139">
    <property type="component" value="Unassembled WGS sequence"/>
</dbReference>
<dbReference type="EMBL" id="BJHX01000002">
    <property type="protein sequence ID" value="GDY69116.1"/>
    <property type="molecule type" value="Genomic_DNA"/>
</dbReference>
<dbReference type="RefSeq" id="WP_010982368.1">
    <property type="nucleotide sequence ID" value="NZ_BAABTN010000097.1"/>
</dbReference>
<dbReference type="GO" id="GO:0008270">
    <property type="term" value="F:zinc ion binding"/>
    <property type="evidence" value="ECO:0007669"/>
    <property type="project" value="InterPro"/>
</dbReference>
<feature type="region of interest" description="Disordered" evidence="2">
    <location>
        <begin position="513"/>
        <end position="532"/>
    </location>
</feature>
<reference evidence="4 5" key="1">
    <citation type="submission" date="2019-04" db="EMBL/GenBank/DDBJ databases">
        <title>Draft genome sequences of Streptomyces avermitilis NBRC 14893.</title>
        <authorList>
            <person name="Komaki H."/>
            <person name="Tamura T."/>
            <person name="Hosoyama A."/>
        </authorList>
    </citation>
    <scope>NUCLEOTIDE SEQUENCE [LARGE SCALE GENOMIC DNA]</scope>
    <source>
        <strain evidence="4 5">NBRC 14893</strain>
    </source>
</reference>
<name>A0A4D4MB57_STRAX</name>
<dbReference type="AlphaFoldDB" id="A0A4D4MB57"/>
<dbReference type="SUPFAM" id="SSF55846">
    <property type="entry name" value="N-acetylmuramoyl-L-alanine amidase-like"/>
    <property type="match status" value="1"/>
</dbReference>